<proteinExistence type="predicted"/>
<dbReference type="InterPro" id="IPR046347">
    <property type="entry name" value="bZIP_sf"/>
</dbReference>
<dbReference type="Pfam" id="PF00170">
    <property type="entry name" value="bZIP_1"/>
    <property type="match status" value="1"/>
</dbReference>
<evidence type="ECO:0000256" key="5">
    <source>
        <dbReference type="SAM" id="MobiDB-lite"/>
    </source>
</evidence>
<dbReference type="SUPFAM" id="SSF57959">
    <property type="entry name" value="Leucine zipper domain"/>
    <property type="match status" value="1"/>
</dbReference>
<dbReference type="GO" id="GO:0003677">
    <property type="term" value="F:DNA binding"/>
    <property type="evidence" value="ECO:0007669"/>
    <property type="project" value="UniProtKB-KW"/>
</dbReference>
<dbReference type="InterPro" id="IPR043452">
    <property type="entry name" value="BZIP46-like"/>
</dbReference>
<evidence type="ECO:0000256" key="4">
    <source>
        <dbReference type="SAM" id="Coils"/>
    </source>
</evidence>
<evidence type="ECO:0000256" key="3">
    <source>
        <dbReference type="ARBA" id="ARBA00023242"/>
    </source>
</evidence>
<organism evidence="8">
    <name type="scientific">Wollemia nobilis</name>
    <dbReference type="NCBI Taxonomy" id="56998"/>
    <lineage>
        <taxon>Eukaryota</taxon>
        <taxon>Viridiplantae</taxon>
        <taxon>Streptophyta</taxon>
        <taxon>Embryophyta</taxon>
        <taxon>Tracheophyta</taxon>
        <taxon>Spermatophyta</taxon>
        <taxon>Pinopsida</taxon>
        <taxon>Pinidae</taxon>
        <taxon>Conifers II</taxon>
        <taxon>Araucariales</taxon>
        <taxon>Araucariaceae</taxon>
        <taxon>Wollemia</taxon>
    </lineage>
</organism>
<dbReference type="SMART" id="SM00338">
    <property type="entry name" value="BRLZ"/>
    <property type="match status" value="1"/>
</dbReference>
<feature type="region of interest" description="Disordered" evidence="5">
    <location>
        <begin position="358"/>
        <end position="405"/>
    </location>
</feature>
<dbReference type="AlphaFoldDB" id="A0A0C9S8B3"/>
<dbReference type="EMBL" id="GCHU01011711">
    <property type="protein sequence ID" value="JAG87663.1"/>
    <property type="molecule type" value="Transcribed_RNA"/>
</dbReference>
<dbReference type="FunFam" id="1.20.5.170:FF:000036">
    <property type="entry name" value="ABSCISIC ACID-INSENSITIVE 5-like protein 2"/>
    <property type="match status" value="1"/>
</dbReference>
<dbReference type="PANTHER" id="PTHR22952">
    <property type="entry name" value="CAMP-RESPONSE ELEMENT BINDING PROTEIN-RELATED"/>
    <property type="match status" value="1"/>
</dbReference>
<dbReference type="InterPro" id="IPR004827">
    <property type="entry name" value="bZIP"/>
</dbReference>
<dbReference type="PROSITE" id="PS00036">
    <property type="entry name" value="BZIP_BASIC"/>
    <property type="match status" value="1"/>
</dbReference>
<dbReference type="CDD" id="cd14707">
    <property type="entry name" value="bZIP_plant_BZIP46"/>
    <property type="match status" value="1"/>
</dbReference>
<evidence type="ECO:0000313" key="8">
    <source>
        <dbReference type="EMBL" id="JAG87663.1"/>
    </source>
</evidence>
<dbReference type="PANTHER" id="PTHR22952:SF175">
    <property type="entry name" value="PROTEIN ABSCISIC ACID-INSENSITIVE 5"/>
    <property type="match status" value="1"/>
</dbReference>
<dbReference type="PROSITE" id="PS50217">
    <property type="entry name" value="BZIP"/>
    <property type="match status" value="1"/>
</dbReference>
<sequence>MGSQTESRVMMSHSPITTSSLPGGAKMGGFPLARQASIYSLTLDEFQNTIGEPGKNFGSMNMDEFLKNIWTAEESQAMAAAIGAAGESGNGGSLPRQTSLQRQGSLTLLRTLSRKTVDDVWREIHKESTEGNGNGLPAQTRQVTFGEMTLEDFLVKAGVVREETEHGVGQSVAFGSFRNGLDGDFGGNLAERNGGDRMGIANALGLGFPERVPRNGEVGNNKGGAGGMPGLSLSPTNVLANHAAVDAINLDVFKHQQQQQQHADWLNSHYRSATAAAALAQQQQHQQQQHLLHQQAAAEAAAAVYNAKRAGGNGALIGQGVLGGGLALGGGMGNGALPGGLGPVGGLGNGLGGGFGPQPLALGGGSPTSPLSSDGVGPSHIDNTAISPIPPYGGLDTGMRGRKRGIEGPVEKVVERRQRRMIKNRESAARSRARKQAYTVELEAEVTQLKEENMKLRKQQEEMQERRKKQIFEMVPLSQQLGNKTRVLRRTLTGPW</sequence>
<accession>A0A0C9S8B3</accession>
<dbReference type="EMBL" id="GCHU01011709">
    <property type="protein sequence ID" value="JAG87665.1"/>
    <property type="molecule type" value="Transcribed_RNA"/>
</dbReference>
<evidence type="ECO:0000259" key="6">
    <source>
        <dbReference type="PROSITE" id="PS50217"/>
    </source>
</evidence>
<evidence type="ECO:0000256" key="1">
    <source>
        <dbReference type="ARBA" id="ARBA00004123"/>
    </source>
</evidence>
<evidence type="ECO:0000313" key="9">
    <source>
        <dbReference type="EMBL" id="JAG87665.1"/>
    </source>
</evidence>
<dbReference type="Gene3D" id="1.20.5.170">
    <property type="match status" value="1"/>
</dbReference>
<dbReference type="EMBL" id="GCHU01011712">
    <property type="protein sequence ID" value="JAG87662.1"/>
    <property type="molecule type" value="Transcribed_RNA"/>
</dbReference>
<reference evidence="8" key="1">
    <citation type="submission" date="2015-02" db="EMBL/GenBank/DDBJ databases">
        <title>A transcriptome of Wollemia nobilis - a relic of Gondwana.</title>
        <authorList>
            <person name="Chia J.Y."/>
            <person name="Leong Y.S."/>
            <person name="Abdul Karim S."/>
            <person name="Wan Azmi N."/>
            <person name="Hercus R."/>
            <person name="Croft L."/>
        </authorList>
    </citation>
    <scope>NUCLEOTIDE SEQUENCE</scope>
    <source>
        <strain evidence="8">MaeBrown</strain>
        <tissue evidence="8">Leaf</tissue>
    </source>
</reference>
<feature type="region of interest" description="Disordered" evidence="5">
    <location>
        <begin position="1"/>
        <end position="23"/>
    </location>
</feature>
<feature type="coiled-coil region" evidence="4">
    <location>
        <begin position="439"/>
        <end position="469"/>
    </location>
</feature>
<name>A0A0C9S8B3_9CONI</name>
<dbReference type="GO" id="GO:0045893">
    <property type="term" value="P:positive regulation of DNA-templated transcription"/>
    <property type="evidence" value="ECO:0007669"/>
    <property type="project" value="InterPro"/>
</dbReference>
<evidence type="ECO:0000256" key="2">
    <source>
        <dbReference type="ARBA" id="ARBA00023125"/>
    </source>
</evidence>
<feature type="domain" description="BZIP" evidence="6">
    <location>
        <begin position="414"/>
        <end position="466"/>
    </location>
</feature>
<protein>
    <submittedName>
        <fullName evidence="9">TSA: Wollemia nobilis Ref_Wollemi_Transcript_11777_3031 transcribed RNA sequence</fullName>
    </submittedName>
    <submittedName>
        <fullName evidence="8">TSA: Wollemia nobilis Ref_Wollemi_Transcript_11779_3203 transcribed RNA sequence</fullName>
    </submittedName>
    <submittedName>
        <fullName evidence="7">TSA: Wollemia nobilis Ref_Wollemi_Transcript_11780_2754 transcribed RNA sequence</fullName>
    </submittedName>
</protein>
<evidence type="ECO:0000313" key="7">
    <source>
        <dbReference type="EMBL" id="JAG87662.1"/>
    </source>
</evidence>
<dbReference type="GO" id="GO:0003700">
    <property type="term" value="F:DNA-binding transcription factor activity"/>
    <property type="evidence" value="ECO:0007669"/>
    <property type="project" value="InterPro"/>
</dbReference>
<comment type="subcellular location">
    <subcellularLocation>
        <location evidence="1">Nucleus</location>
    </subcellularLocation>
</comment>
<keyword evidence="4" id="KW-0175">Coiled coil</keyword>
<keyword evidence="2" id="KW-0238">DNA-binding</keyword>
<keyword evidence="3" id="KW-0539">Nucleus</keyword>
<dbReference type="GO" id="GO:0005634">
    <property type="term" value="C:nucleus"/>
    <property type="evidence" value="ECO:0007669"/>
    <property type="project" value="UniProtKB-SubCell"/>
</dbReference>